<name>A0ABQ0Q4D5_9PROT</name>
<feature type="region of interest" description="Disordered" evidence="1">
    <location>
        <begin position="59"/>
        <end position="99"/>
    </location>
</feature>
<dbReference type="EMBL" id="BAPV01000034">
    <property type="protein sequence ID" value="GBQ90900.1"/>
    <property type="molecule type" value="Genomic_DNA"/>
</dbReference>
<comment type="caution">
    <text evidence="2">The sequence shown here is derived from an EMBL/GenBank/DDBJ whole genome shotgun (WGS) entry which is preliminary data.</text>
</comment>
<proteinExistence type="predicted"/>
<evidence type="ECO:0000313" key="2">
    <source>
        <dbReference type="EMBL" id="GBQ90900.1"/>
    </source>
</evidence>
<gene>
    <name evidence="2" type="ORF">AA0535_2150</name>
</gene>
<evidence type="ECO:0000256" key="1">
    <source>
        <dbReference type="SAM" id="MobiDB-lite"/>
    </source>
</evidence>
<dbReference type="RefSeq" id="WP_264816183.1">
    <property type="nucleotide sequence ID" value="NZ_BAPV01000034.1"/>
</dbReference>
<reference evidence="2" key="1">
    <citation type="submission" date="2013-04" db="EMBL/GenBank/DDBJ databases">
        <title>The genome sequencing project of 58 acetic acid bacteria.</title>
        <authorList>
            <person name="Okamoto-Kainuma A."/>
            <person name="Ishikawa M."/>
            <person name="Umino S."/>
            <person name="Koizumi Y."/>
            <person name="Shiwa Y."/>
            <person name="Yoshikawa H."/>
            <person name="Matsutani M."/>
            <person name="Matsushita K."/>
        </authorList>
    </citation>
    <scope>NUCLEOTIDE SEQUENCE</scope>
    <source>
        <strain evidence="2">NRIC 0535</strain>
    </source>
</reference>
<dbReference type="Proteomes" id="UP001062776">
    <property type="component" value="Unassembled WGS sequence"/>
</dbReference>
<accession>A0ABQ0Q4D5</accession>
<evidence type="ECO:0000313" key="3">
    <source>
        <dbReference type="Proteomes" id="UP001062776"/>
    </source>
</evidence>
<keyword evidence="3" id="KW-1185">Reference proteome</keyword>
<protein>
    <submittedName>
        <fullName evidence="2">Uncharacterized protein</fullName>
    </submittedName>
</protein>
<sequence>MGIVTVVGSSILTVQVTIDGARMESLASAYAQQISDAASAWSFGSIDLGRGSNMVSNLTTGTTQGAPSVIRTRMSMQEPVCDEGGEAKDREDGWDAGSI</sequence>
<organism evidence="2 3">
    <name type="scientific">Asaia krungthepensis NRIC 0535</name>
    <dbReference type="NCBI Taxonomy" id="1307925"/>
    <lineage>
        <taxon>Bacteria</taxon>
        <taxon>Pseudomonadati</taxon>
        <taxon>Pseudomonadota</taxon>
        <taxon>Alphaproteobacteria</taxon>
        <taxon>Acetobacterales</taxon>
        <taxon>Acetobacteraceae</taxon>
        <taxon>Asaia</taxon>
    </lineage>
</organism>